<protein>
    <recommendedName>
        <fullName evidence="5">levansucrase</fullName>
        <ecNumber evidence="5">2.4.1.10</ecNumber>
    </recommendedName>
    <alternativeName>
        <fullName evidence="6">Sucrose 6-fructosyltransferase</fullName>
    </alternativeName>
</protein>
<dbReference type="EC" id="2.4.1.10" evidence="5"/>
<dbReference type="GO" id="GO:0009758">
    <property type="term" value="P:carbohydrate utilization"/>
    <property type="evidence" value="ECO:0007669"/>
    <property type="project" value="InterPro"/>
</dbReference>
<keyword evidence="3" id="KW-0119">Carbohydrate metabolism</keyword>
<evidence type="ECO:0000256" key="1">
    <source>
        <dbReference type="ARBA" id="ARBA00006775"/>
    </source>
</evidence>
<evidence type="ECO:0000256" key="5">
    <source>
        <dbReference type="ARBA" id="ARBA00044516"/>
    </source>
</evidence>
<keyword evidence="8" id="KW-1185">Reference proteome</keyword>
<dbReference type="EMBL" id="AEAI01004452">
    <property type="protein sequence ID" value="EGH49584.1"/>
    <property type="molecule type" value="Genomic_DNA"/>
</dbReference>
<evidence type="ECO:0000256" key="4">
    <source>
        <dbReference type="ARBA" id="ARBA00044462"/>
    </source>
</evidence>
<feature type="non-terminal residue" evidence="7">
    <location>
        <position position="1"/>
    </location>
</feature>
<reference evidence="7 8" key="1">
    <citation type="journal article" date="2011" name="PLoS Pathog.">
        <title>Dynamic evolution of pathogenicity revealed by sequencing and comparative genomics of 19 Pseudomonas syringae isolates.</title>
        <authorList>
            <person name="Baltrus D.A."/>
            <person name="Nishimura M.T."/>
            <person name="Romanchuk A."/>
            <person name="Chang J.H."/>
            <person name="Mukhtar M.S."/>
            <person name="Cherkis K."/>
            <person name="Roach J."/>
            <person name="Grant S.R."/>
            <person name="Jones C.D."/>
            <person name="Dangl J.L."/>
        </authorList>
    </citation>
    <scope>NUCLEOTIDE SEQUENCE [LARGE SCALE GENOMIC DNA]</scope>
    <source>
        <strain evidence="7 8">1704B</strain>
    </source>
</reference>
<dbReference type="AlphaFoldDB" id="F3GR81"/>
<gene>
    <name evidence="7" type="ORF">PSYPI_47256</name>
</gene>
<proteinExistence type="inferred from homology"/>
<evidence type="ECO:0000313" key="8">
    <source>
        <dbReference type="Proteomes" id="UP000004986"/>
    </source>
</evidence>
<comment type="caution">
    <text evidence="7">The sequence shown here is derived from an EMBL/GenBank/DDBJ whole genome shotgun (WGS) entry which is preliminary data.</text>
</comment>
<comment type="similarity">
    <text evidence="1">Belongs to the glycosyl hydrolase 68 family.</text>
</comment>
<evidence type="ECO:0000256" key="2">
    <source>
        <dbReference type="ARBA" id="ARBA00022676"/>
    </source>
</evidence>
<dbReference type="Gene3D" id="2.115.10.20">
    <property type="entry name" value="Glycosyl hydrolase domain, family 43"/>
    <property type="match status" value="1"/>
</dbReference>
<dbReference type="GO" id="GO:0050053">
    <property type="term" value="F:levansucrase activity"/>
    <property type="evidence" value="ECO:0007669"/>
    <property type="project" value="UniProtKB-EC"/>
</dbReference>
<comment type="catalytic activity">
    <reaction evidence="4">
        <text>[6)-beta-D-fructofuranosyl-(2-&gt;](n) alpha-D-glucopyranoside + sucrose = [6)-beta-D-fructofuranosyl-(2-&gt;](n+1) alpha-D-glucopyranoside + D-glucose</text>
        <dbReference type="Rhea" id="RHEA:13653"/>
        <dbReference type="Rhea" id="RHEA-COMP:13093"/>
        <dbReference type="Rhea" id="RHEA-COMP:13094"/>
        <dbReference type="ChEBI" id="CHEBI:4167"/>
        <dbReference type="ChEBI" id="CHEBI:17992"/>
        <dbReference type="ChEBI" id="CHEBI:134464"/>
        <dbReference type="EC" id="2.4.1.10"/>
    </reaction>
</comment>
<dbReference type="InterPro" id="IPR003469">
    <property type="entry name" value="Glyco_hydro_68"/>
</dbReference>
<dbReference type="Pfam" id="PF02435">
    <property type="entry name" value="Glyco_hydro_68"/>
    <property type="match status" value="1"/>
</dbReference>
<sequence>WSRADALKVNENDPTTTQPLVKADFPVMSDKVFIWDTMPLR</sequence>
<evidence type="ECO:0000256" key="3">
    <source>
        <dbReference type="ARBA" id="ARBA00023277"/>
    </source>
</evidence>
<dbReference type="InterPro" id="IPR023296">
    <property type="entry name" value="Glyco_hydro_beta-prop_sf"/>
</dbReference>
<evidence type="ECO:0000256" key="6">
    <source>
        <dbReference type="ARBA" id="ARBA00044568"/>
    </source>
</evidence>
<keyword evidence="2" id="KW-0808">Transferase</keyword>
<accession>F3GR81</accession>
<keyword evidence="2" id="KW-0328">Glycosyltransferase</keyword>
<dbReference type="BioCyc" id="PSYR629263:G11X0-8738-MONOMER"/>
<organism evidence="7 8">
    <name type="scientific">Pseudomonas syringae pv. pisi str. 1704B</name>
    <dbReference type="NCBI Taxonomy" id="629263"/>
    <lineage>
        <taxon>Bacteria</taxon>
        <taxon>Pseudomonadati</taxon>
        <taxon>Pseudomonadota</taxon>
        <taxon>Gammaproteobacteria</taxon>
        <taxon>Pseudomonadales</taxon>
        <taxon>Pseudomonadaceae</taxon>
        <taxon>Pseudomonas</taxon>
        <taxon>Pseudomonas syringae</taxon>
    </lineage>
</organism>
<dbReference type="HOGENOM" id="CLU_3262649_0_0_6"/>
<feature type="non-terminal residue" evidence="7">
    <location>
        <position position="41"/>
    </location>
</feature>
<evidence type="ECO:0000313" key="7">
    <source>
        <dbReference type="EMBL" id="EGH49584.1"/>
    </source>
</evidence>
<name>F3GR81_PSESJ</name>
<dbReference type="Proteomes" id="UP000004986">
    <property type="component" value="Unassembled WGS sequence"/>
</dbReference>